<dbReference type="PROSITE" id="PS51318">
    <property type="entry name" value="TAT"/>
    <property type="match status" value="1"/>
</dbReference>
<evidence type="ECO:0000313" key="3">
    <source>
        <dbReference type="Proteomes" id="UP000010729"/>
    </source>
</evidence>
<evidence type="ECO:0000313" key="2">
    <source>
        <dbReference type="EMBL" id="EMY33837.1"/>
    </source>
</evidence>
<comment type="caution">
    <text evidence="2">The sequence shown here is derived from an EMBL/GenBank/DDBJ whole genome shotgun (WGS) entry which is preliminary data.</text>
</comment>
<dbReference type="OrthoDB" id="9915013at2"/>
<dbReference type="Proteomes" id="UP000010729">
    <property type="component" value="Unassembled WGS sequence"/>
</dbReference>
<dbReference type="InterPro" id="IPR006311">
    <property type="entry name" value="TAT_signal"/>
</dbReference>
<feature type="chain" id="PRO_5004113287" description="Secreted protein" evidence="1">
    <location>
        <begin position="31"/>
        <end position="77"/>
    </location>
</feature>
<reference evidence="2 3" key="1">
    <citation type="journal article" date="2013" name="Genome Announc.">
        <title>Draft Genome Sequence of Arthrobacter crystallopoietes Strain BAB-32, Revealing Genes for Bioremediation.</title>
        <authorList>
            <person name="Joshi M.N."/>
            <person name="Pandit A.S."/>
            <person name="Sharma A."/>
            <person name="Pandya R.V."/>
            <person name="Desai S.M."/>
            <person name="Saxena A.K."/>
            <person name="Bagatharia S.B."/>
        </authorList>
    </citation>
    <scope>NUCLEOTIDE SEQUENCE [LARGE SCALE GENOMIC DNA]</scope>
    <source>
        <strain evidence="2 3">BAB-32</strain>
    </source>
</reference>
<accession>N1V196</accession>
<sequence>MSARRFFTRAIATATLAAASTTVGMAAANAADMHYVYWEPTHFHCQVTQWSVLSEPDTTLAQDCTPANDQWYFTTIE</sequence>
<proteinExistence type="predicted"/>
<organism evidence="2 3">
    <name type="scientific">Arthrobacter crystallopoietes BAB-32</name>
    <dbReference type="NCBI Taxonomy" id="1246476"/>
    <lineage>
        <taxon>Bacteria</taxon>
        <taxon>Bacillati</taxon>
        <taxon>Actinomycetota</taxon>
        <taxon>Actinomycetes</taxon>
        <taxon>Micrococcales</taxon>
        <taxon>Micrococcaceae</taxon>
        <taxon>Crystallibacter</taxon>
    </lineage>
</organism>
<evidence type="ECO:0000256" key="1">
    <source>
        <dbReference type="SAM" id="SignalP"/>
    </source>
</evidence>
<feature type="signal peptide" evidence="1">
    <location>
        <begin position="1"/>
        <end position="30"/>
    </location>
</feature>
<protein>
    <recommendedName>
        <fullName evidence="4">Secreted protein</fullName>
    </recommendedName>
</protein>
<dbReference type="AlphaFoldDB" id="N1V196"/>
<evidence type="ECO:0008006" key="4">
    <source>
        <dbReference type="Google" id="ProtNLM"/>
    </source>
</evidence>
<keyword evidence="1" id="KW-0732">Signal</keyword>
<dbReference type="EMBL" id="ANPE02000150">
    <property type="protein sequence ID" value="EMY33837.1"/>
    <property type="molecule type" value="Genomic_DNA"/>
</dbReference>
<name>N1V196_9MICC</name>
<keyword evidence="3" id="KW-1185">Reference proteome</keyword>
<dbReference type="RefSeq" id="WP_005269598.1">
    <property type="nucleotide sequence ID" value="NZ_ANPE02000150.1"/>
</dbReference>
<gene>
    <name evidence="2" type="ORF">D477_012750</name>
</gene>